<dbReference type="AlphaFoldDB" id="A0A6J4QE16"/>
<feature type="compositionally biased region" description="Basic residues" evidence="1">
    <location>
        <begin position="1"/>
        <end position="16"/>
    </location>
</feature>
<feature type="compositionally biased region" description="Basic and acidic residues" evidence="1">
    <location>
        <begin position="243"/>
        <end position="262"/>
    </location>
</feature>
<feature type="compositionally biased region" description="Basic residues" evidence="1">
    <location>
        <begin position="282"/>
        <end position="293"/>
    </location>
</feature>
<gene>
    <name evidence="2" type="ORF">AVDCRST_MAG78-2138</name>
</gene>
<feature type="compositionally biased region" description="Basic residues" evidence="1">
    <location>
        <begin position="89"/>
        <end position="122"/>
    </location>
</feature>
<feature type="region of interest" description="Disordered" evidence="1">
    <location>
        <begin position="1"/>
        <end position="140"/>
    </location>
</feature>
<name>A0A6J4QE16_9ACTN</name>
<feature type="compositionally biased region" description="Basic and acidic residues" evidence="1">
    <location>
        <begin position="294"/>
        <end position="303"/>
    </location>
</feature>
<feature type="compositionally biased region" description="Basic residues" evidence="1">
    <location>
        <begin position="206"/>
        <end position="219"/>
    </location>
</feature>
<dbReference type="EMBL" id="CADCVB010000145">
    <property type="protein sequence ID" value="CAA9437482.1"/>
    <property type="molecule type" value="Genomic_DNA"/>
</dbReference>
<feature type="compositionally biased region" description="Basic and acidic residues" evidence="1">
    <location>
        <begin position="51"/>
        <end position="66"/>
    </location>
</feature>
<feature type="non-terminal residue" evidence="2">
    <location>
        <position position="1"/>
    </location>
</feature>
<reference evidence="2" key="1">
    <citation type="submission" date="2020-02" db="EMBL/GenBank/DDBJ databases">
        <authorList>
            <person name="Meier V. D."/>
        </authorList>
    </citation>
    <scope>NUCLEOTIDE SEQUENCE</scope>
    <source>
        <strain evidence="2">AVDCRST_MAG78</strain>
    </source>
</reference>
<feature type="non-terminal residue" evidence="2">
    <location>
        <position position="303"/>
    </location>
</feature>
<protein>
    <submittedName>
        <fullName evidence="2">Uncharacterized protein</fullName>
    </submittedName>
</protein>
<sequence>ERLRQRFGVRGKRRAAGRPAGLGGAYSKGRRQDGARPRRHPGPSLPAAFPRHLDLDLHPRPRDRTRPLLPRRSQPPPAPPSHARQVCRQPRRALRRPRRHGPRRGSLLGRHRRHGRLEKKPRRGGEGYRGGDKDNAPCVERRTLAPVRRRVLLPRRHASWSTPRSPYRRLGRCLRAADARPDRASRRRVGPLARLLAPREATRDARAHRRSRRRSRSRARRDPPRLQRERHDRPRRRRPPRRSRLEVGRGADTPHPEARDGHLYLLALRGPRAPDPSLRERGRPRRPRSRRQGKSAERHESPV</sequence>
<evidence type="ECO:0000313" key="2">
    <source>
        <dbReference type="EMBL" id="CAA9437482.1"/>
    </source>
</evidence>
<accession>A0A6J4QE16</accession>
<feature type="compositionally biased region" description="Basic and acidic residues" evidence="1">
    <location>
        <begin position="220"/>
        <end position="232"/>
    </location>
</feature>
<evidence type="ECO:0000256" key="1">
    <source>
        <dbReference type="SAM" id="MobiDB-lite"/>
    </source>
</evidence>
<feature type="compositionally biased region" description="Basic and acidic residues" evidence="1">
    <location>
        <begin position="123"/>
        <end position="140"/>
    </location>
</feature>
<proteinExistence type="predicted"/>
<organism evidence="2">
    <name type="scientific">uncultured Rubrobacteraceae bacterium</name>
    <dbReference type="NCBI Taxonomy" id="349277"/>
    <lineage>
        <taxon>Bacteria</taxon>
        <taxon>Bacillati</taxon>
        <taxon>Actinomycetota</taxon>
        <taxon>Rubrobacteria</taxon>
        <taxon>Rubrobacterales</taxon>
        <taxon>Rubrobacteraceae</taxon>
        <taxon>environmental samples</taxon>
    </lineage>
</organism>
<feature type="region of interest" description="Disordered" evidence="1">
    <location>
        <begin position="178"/>
        <end position="303"/>
    </location>
</feature>
<feature type="compositionally biased region" description="Basic residues" evidence="1">
    <location>
        <begin position="233"/>
        <end position="242"/>
    </location>
</feature>